<sequence>MGERWQFRLCGTMMHMRLECTNTINNAEALHDELADGFNAEEGSQPTFHFSDEDCSSRRPLQEPGNLPPANRSIQIHFDRPATTTVPWTAKLFFKFEADVKGYDMDVWKSRFMPISLTDTLDTVRDRVKKQINFKLRRQQRLGSQYRLRPESDNKTAAASSNSTSSQRHAVRFGFGTAICSLSSATNNKALDLDAGDSYLNRVRQLIDLFEHPVAFTGEDLEIVAYISASWRDPKSEEDIVERINPKSTDALYVRVGDTGDESGEDDEVPVEHALLARLGENKEVLDVRELHAWNFGNFCIADITKADVVDFPADNFKLLPSFSGARTLAELGQLLRSTDTTTSRVPILPSISLNSSKAPTPARMPEDDDEATIAVRLVSHLPAEATQDVNLEDQNCSLWLNNDDSAATAEQYIVEWMRNSEDEGRHVLRPIFFEGPLKDTWKCELWVMPQNSTSFTLFRFDEQNTGFSDFLDQAHVDAGDLKVYMECHIWPKDTDTVTGL</sequence>
<feature type="region of interest" description="Disordered" evidence="1">
    <location>
        <begin position="145"/>
        <end position="165"/>
    </location>
</feature>
<dbReference type="EMBL" id="JAXOVC010000002">
    <property type="protein sequence ID" value="KAK4505405.1"/>
    <property type="molecule type" value="Genomic_DNA"/>
</dbReference>
<organism evidence="2 3">
    <name type="scientific">Zasmidium cellare</name>
    <name type="common">Wine cellar mold</name>
    <name type="synonym">Racodium cellare</name>
    <dbReference type="NCBI Taxonomy" id="395010"/>
    <lineage>
        <taxon>Eukaryota</taxon>
        <taxon>Fungi</taxon>
        <taxon>Dikarya</taxon>
        <taxon>Ascomycota</taxon>
        <taxon>Pezizomycotina</taxon>
        <taxon>Dothideomycetes</taxon>
        <taxon>Dothideomycetidae</taxon>
        <taxon>Mycosphaerellales</taxon>
        <taxon>Mycosphaerellaceae</taxon>
        <taxon>Zasmidium</taxon>
    </lineage>
</organism>
<proteinExistence type="predicted"/>
<evidence type="ECO:0000313" key="3">
    <source>
        <dbReference type="Proteomes" id="UP001305779"/>
    </source>
</evidence>
<evidence type="ECO:0000256" key="1">
    <source>
        <dbReference type="SAM" id="MobiDB-lite"/>
    </source>
</evidence>
<reference evidence="2 3" key="1">
    <citation type="journal article" date="2023" name="G3 (Bethesda)">
        <title>A chromosome-level genome assembly of Zasmidium syzygii isolated from banana leaves.</title>
        <authorList>
            <person name="van Westerhoven A.C."/>
            <person name="Mehrabi R."/>
            <person name="Talebi R."/>
            <person name="Steentjes M.B.F."/>
            <person name="Corcolon B."/>
            <person name="Chong P.A."/>
            <person name="Kema G.H.J."/>
            <person name="Seidl M.F."/>
        </authorList>
    </citation>
    <scope>NUCLEOTIDE SEQUENCE [LARGE SCALE GENOMIC DNA]</scope>
    <source>
        <strain evidence="2 3">P124</strain>
    </source>
</reference>
<evidence type="ECO:0000313" key="2">
    <source>
        <dbReference type="EMBL" id="KAK4505405.1"/>
    </source>
</evidence>
<feature type="compositionally biased region" description="Low complexity" evidence="1">
    <location>
        <begin position="156"/>
        <end position="165"/>
    </location>
</feature>
<feature type="compositionally biased region" description="Basic and acidic residues" evidence="1">
    <location>
        <begin position="50"/>
        <end position="61"/>
    </location>
</feature>
<protein>
    <submittedName>
        <fullName evidence="2">Uncharacterized protein</fullName>
    </submittedName>
</protein>
<comment type="caution">
    <text evidence="2">The sequence shown here is derived from an EMBL/GenBank/DDBJ whole genome shotgun (WGS) entry which is preliminary data.</text>
</comment>
<name>A0ABR0EVW2_ZASCE</name>
<gene>
    <name evidence="2" type="ORF">PRZ48_003368</name>
</gene>
<feature type="region of interest" description="Disordered" evidence="1">
    <location>
        <begin position="50"/>
        <end position="73"/>
    </location>
</feature>
<accession>A0ABR0EVW2</accession>
<keyword evidence="3" id="KW-1185">Reference proteome</keyword>
<dbReference type="Proteomes" id="UP001305779">
    <property type="component" value="Unassembled WGS sequence"/>
</dbReference>